<feature type="repeat" description="WD" evidence="3">
    <location>
        <begin position="136"/>
        <end position="168"/>
    </location>
</feature>
<feature type="repeat" description="WD" evidence="3">
    <location>
        <begin position="101"/>
        <end position="126"/>
    </location>
</feature>
<evidence type="ECO:0000313" key="6">
    <source>
        <dbReference type="Proteomes" id="UP000242287"/>
    </source>
</evidence>
<feature type="repeat" description="WD" evidence="3">
    <location>
        <begin position="185"/>
        <end position="226"/>
    </location>
</feature>
<proteinExistence type="predicted"/>
<evidence type="ECO:0000256" key="2">
    <source>
        <dbReference type="ARBA" id="ARBA00022737"/>
    </source>
</evidence>
<name>A0A2A9NMJ6_9AGAR</name>
<dbReference type="SUPFAM" id="SSF50978">
    <property type="entry name" value="WD40 repeat-like"/>
    <property type="match status" value="1"/>
</dbReference>
<protein>
    <submittedName>
        <fullName evidence="5">Uncharacterized protein</fullName>
    </submittedName>
</protein>
<organism evidence="5 6">
    <name type="scientific">Amanita thiersii Skay4041</name>
    <dbReference type="NCBI Taxonomy" id="703135"/>
    <lineage>
        <taxon>Eukaryota</taxon>
        <taxon>Fungi</taxon>
        <taxon>Dikarya</taxon>
        <taxon>Basidiomycota</taxon>
        <taxon>Agaricomycotina</taxon>
        <taxon>Agaricomycetes</taxon>
        <taxon>Agaricomycetidae</taxon>
        <taxon>Agaricales</taxon>
        <taxon>Pluteineae</taxon>
        <taxon>Amanitaceae</taxon>
        <taxon>Amanita</taxon>
    </lineage>
</organism>
<dbReference type="PROSITE" id="PS50082">
    <property type="entry name" value="WD_REPEATS_2"/>
    <property type="match status" value="6"/>
</dbReference>
<dbReference type="OrthoDB" id="17410at2759"/>
<feature type="repeat" description="WD" evidence="3">
    <location>
        <begin position="227"/>
        <end position="259"/>
    </location>
</feature>
<feature type="repeat" description="WD" evidence="3">
    <location>
        <begin position="314"/>
        <end position="350"/>
    </location>
</feature>
<evidence type="ECO:0000313" key="5">
    <source>
        <dbReference type="EMBL" id="PFH48950.1"/>
    </source>
</evidence>
<dbReference type="InterPro" id="IPR001680">
    <property type="entry name" value="WD40_rpt"/>
</dbReference>
<dbReference type="Proteomes" id="UP000242287">
    <property type="component" value="Unassembled WGS sequence"/>
</dbReference>
<dbReference type="Pfam" id="PF00400">
    <property type="entry name" value="WD40"/>
    <property type="match status" value="6"/>
</dbReference>
<dbReference type="InterPro" id="IPR015943">
    <property type="entry name" value="WD40/YVTN_repeat-like_dom_sf"/>
</dbReference>
<dbReference type="InterPro" id="IPR020472">
    <property type="entry name" value="WD40_PAC1"/>
</dbReference>
<keyword evidence="1 3" id="KW-0853">WD repeat</keyword>
<dbReference type="STRING" id="703135.A0A2A9NMJ6"/>
<dbReference type="SMART" id="SM00320">
    <property type="entry name" value="WD40"/>
    <property type="match status" value="7"/>
</dbReference>
<evidence type="ECO:0000256" key="4">
    <source>
        <dbReference type="SAM" id="MobiDB-lite"/>
    </source>
</evidence>
<dbReference type="EMBL" id="KZ302044">
    <property type="protein sequence ID" value="PFH48950.1"/>
    <property type="molecule type" value="Genomic_DNA"/>
</dbReference>
<gene>
    <name evidence="5" type="ORF">AMATHDRAFT_41868</name>
</gene>
<sequence length="396" mass="43417">MDNLNDPFPADVDVQSFPAQYKDEGEDWLALYNPNIQRRLDVRLEFQYQLHSVVCCAAISPSAVFIAVGGRGSTEMYAVNTGCRAYFFADPAADGSDDVWIRSLCFHPKTILLATGADDNMIRIWDFVRETILVKLDAHVGSVYSLAFSSDGNLLASCGEDQKVKIWEWNTQGTPCKVLVVHDAEPTDEQYFTSVAFTPDSRHLAVSSMDSVVRIWDVATTTLITTIGGHTNSVYSISFAHDGSRLVSSSFDGSVKLWDTSALITQPESADSGSGTSSAPGLVGQGGTGVSGESGEVGEMSDMYLRRCRLLINFLGHRDYVLCNKVTDNGRWVISGSKDSCIRFWDARTGVVQCELQSHGDSVFCLDVCPRRNGGYLITGGADAFMKLWRFRERAA</sequence>
<feature type="compositionally biased region" description="Polar residues" evidence="4">
    <location>
        <begin position="267"/>
        <end position="279"/>
    </location>
</feature>
<dbReference type="PRINTS" id="PR00320">
    <property type="entry name" value="GPROTEINBRPT"/>
</dbReference>
<dbReference type="PROSITE" id="PS00678">
    <property type="entry name" value="WD_REPEATS_1"/>
    <property type="match status" value="1"/>
</dbReference>
<dbReference type="CDD" id="cd00200">
    <property type="entry name" value="WD40"/>
    <property type="match status" value="1"/>
</dbReference>
<dbReference type="AlphaFoldDB" id="A0A2A9NMJ6"/>
<dbReference type="PANTHER" id="PTHR19848:SF8">
    <property type="entry name" value="F-BOX AND WD REPEAT DOMAIN CONTAINING 7"/>
    <property type="match status" value="1"/>
</dbReference>
<evidence type="ECO:0000256" key="3">
    <source>
        <dbReference type="PROSITE-ProRule" id="PRU00221"/>
    </source>
</evidence>
<feature type="region of interest" description="Disordered" evidence="4">
    <location>
        <begin position="267"/>
        <end position="295"/>
    </location>
</feature>
<dbReference type="InterPro" id="IPR019775">
    <property type="entry name" value="WD40_repeat_CS"/>
</dbReference>
<feature type="repeat" description="WD" evidence="3">
    <location>
        <begin position="356"/>
        <end position="396"/>
    </location>
</feature>
<keyword evidence="2" id="KW-0677">Repeat</keyword>
<reference evidence="5 6" key="1">
    <citation type="submission" date="2014-02" db="EMBL/GenBank/DDBJ databases">
        <title>Transposable element dynamics among asymbiotic and ectomycorrhizal Amanita fungi.</title>
        <authorList>
            <consortium name="DOE Joint Genome Institute"/>
            <person name="Hess J."/>
            <person name="Skrede I."/>
            <person name="Wolfe B."/>
            <person name="LaButti K."/>
            <person name="Ohm R.A."/>
            <person name="Grigoriev I.V."/>
            <person name="Pringle A."/>
        </authorList>
    </citation>
    <scope>NUCLEOTIDE SEQUENCE [LARGE SCALE GENOMIC DNA]</scope>
    <source>
        <strain evidence="5 6">SKay4041</strain>
    </source>
</reference>
<dbReference type="Gene3D" id="2.130.10.10">
    <property type="entry name" value="YVTN repeat-like/Quinoprotein amine dehydrogenase"/>
    <property type="match status" value="1"/>
</dbReference>
<keyword evidence="6" id="KW-1185">Reference proteome</keyword>
<feature type="compositionally biased region" description="Gly residues" evidence="4">
    <location>
        <begin position="283"/>
        <end position="292"/>
    </location>
</feature>
<evidence type="ECO:0000256" key="1">
    <source>
        <dbReference type="ARBA" id="ARBA00022574"/>
    </source>
</evidence>
<dbReference type="PROSITE" id="PS50294">
    <property type="entry name" value="WD_REPEATS_REGION"/>
    <property type="match status" value="6"/>
</dbReference>
<dbReference type="PANTHER" id="PTHR19848">
    <property type="entry name" value="WD40 REPEAT PROTEIN"/>
    <property type="match status" value="1"/>
</dbReference>
<accession>A0A2A9NMJ6</accession>
<dbReference type="InterPro" id="IPR036322">
    <property type="entry name" value="WD40_repeat_dom_sf"/>
</dbReference>